<evidence type="ECO:0000256" key="1">
    <source>
        <dbReference type="ARBA" id="ARBA00023125"/>
    </source>
</evidence>
<dbReference type="CDD" id="cd00093">
    <property type="entry name" value="HTH_XRE"/>
    <property type="match status" value="1"/>
</dbReference>
<dbReference type="OrthoDB" id="2375790at2"/>
<gene>
    <name evidence="4" type="ORF">CIG75_19265</name>
</gene>
<dbReference type="Gene3D" id="1.10.260.40">
    <property type="entry name" value="lambda repressor-like DNA-binding domains"/>
    <property type="match status" value="1"/>
</dbReference>
<evidence type="ECO:0000313" key="5">
    <source>
        <dbReference type="Proteomes" id="UP000214688"/>
    </source>
</evidence>
<reference evidence="4 5" key="1">
    <citation type="journal article" date="2015" name="Int. J. Syst. Evol. Microbiol.">
        <title>Tumebacillus algifaecis sp. nov., isolated from decomposing algal scum.</title>
        <authorList>
            <person name="Wu Y.F."/>
            <person name="Zhang B."/>
            <person name="Xing P."/>
            <person name="Wu Q.L."/>
            <person name="Liu S.J."/>
        </authorList>
    </citation>
    <scope>NUCLEOTIDE SEQUENCE [LARGE SCALE GENOMIC DNA]</scope>
    <source>
        <strain evidence="4 5">THMBR28</strain>
    </source>
</reference>
<dbReference type="Proteomes" id="UP000214688">
    <property type="component" value="Chromosome"/>
</dbReference>
<keyword evidence="2" id="KW-0175">Coiled coil</keyword>
<dbReference type="KEGG" id="tab:CIG75_19265"/>
<keyword evidence="5" id="KW-1185">Reference proteome</keyword>
<evidence type="ECO:0000256" key="2">
    <source>
        <dbReference type="SAM" id="Coils"/>
    </source>
</evidence>
<evidence type="ECO:0000313" key="4">
    <source>
        <dbReference type="EMBL" id="ASS76874.1"/>
    </source>
</evidence>
<dbReference type="InterPro" id="IPR010982">
    <property type="entry name" value="Lambda_DNA-bd_dom_sf"/>
</dbReference>
<evidence type="ECO:0000259" key="3">
    <source>
        <dbReference type="PROSITE" id="PS50943"/>
    </source>
</evidence>
<protein>
    <recommendedName>
        <fullName evidence="3">HTH cro/C1-type domain-containing protein</fullName>
    </recommendedName>
</protein>
<dbReference type="GO" id="GO:0003677">
    <property type="term" value="F:DNA binding"/>
    <property type="evidence" value="ECO:0007669"/>
    <property type="project" value="UniProtKB-KW"/>
</dbReference>
<keyword evidence="1" id="KW-0238">DNA-binding</keyword>
<dbReference type="Pfam" id="PF12844">
    <property type="entry name" value="HTH_19"/>
    <property type="match status" value="1"/>
</dbReference>
<dbReference type="InterPro" id="IPR001387">
    <property type="entry name" value="Cro/C1-type_HTH"/>
</dbReference>
<dbReference type="PANTHER" id="PTHR46558">
    <property type="entry name" value="TRACRIPTIONAL REGULATORY PROTEIN-RELATED-RELATED"/>
    <property type="match status" value="1"/>
</dbReference>
<accession>A0A223D672</accession>
<dbReference type="RefSeq" id="WP_094238101.1">
    <property type="nucleotide sequence ID" value="NZ_CP022657.1"/>
</dbReference>
<sequence length="134" mass="15031">MSTFGDRLRASRKKLGMTQNDISKIIGVAESSYCAYEKNNREPNFDLTIKMANALGVSTDFLLGRTEEHNGTVSAPPTDDRVLRYLEALDVKMDKLAAELAELRTSNEQIGELVRRVEDSEIDIRILKKLAAKE</sequence>
<proteinExistence type="predicted"/>
<name>A0A223D672_9BACL</name>
<dbReference type="SMART" id="SM00530">
    <property type="entry name" value="HTH_XRE"/>
    <property type="match status" value="1"/>
</dbReference>
<dbReference type="PANTHER" id="PTHR46558:SF14">
    <property type="entry name" value="HTH-TYPE TRANSCRIPTIONAL REGULATOR ANSR"/>
    <property type="match status" value="1"/>
</dbReference>
<dbReference type="AlphaFoldDB" id="A0A223D672"/>
<dbReference type="SUPFAM" id="SSF47413">
    <property type="entry name" value="lambda repressor-like DNA-binding domains"/>
    <property type="match status" value="1"/>
</dbReference>
<feature type="domain" description="HTH cro/C1-type" evidence="3">
    <location>
        <begin position="8"/>
        <end position="62"/>
    </location>
</feature>
<organism evidence="4 5">
    <name type="scientific">Tumebacillus algifaecis</name>
    <dbReference type="NCBI Taxonomy" id="1214604"/>
    <lineage>
        <taxon>Bacteria</taxon>
        <taxon>Bacillati</taxon>
        <taxon>Bacillota</taxon>
        <taxon>Bacilli</taxon>
        <taxon>Bacillales</taxon>
        <taxon>Alicyclobacillaceae</taxon>
        <taxon>Tumebacillus</taxon>
    </lineage>
</organism>
<dbReference type="PROSITE" id="PS50943">
    <property type="entry name" value="HTH_CROC1"/>
    <property type="match status" value="1"/>
</dbReference>
<dbReference type="EMBL" id="CP022657">
    <property type="protein sequence ID" value="ASS76874.1"/>
    <property type="molecule type" value="Genomic_DNA"/>
</dbReference>
<feature type="coiled-coil region" evidence="2">
    <location>
        <begin position="86"/>
        <end position="113"/>
    </location>
</feature>